<keyword evidence="1" id="KW-0444">Lipid biosynthesis</keyword>
<dbReference type="OrthoDB" id="389495at2"/>
<dbReference type="RefSeq" id="WP_100609499.1">
    <property type="nucleotide sequence ID" value="NZ_CP024962.1"/>
</dbReference>
<keyword evidence="1" id="KW-0275">Fatty acid biosynthesis</keyword>
<dbReference type="NCBIfam" id="TIGR00556">
    <property type="entry name" value="pantethn_trn"/>
    <property type="match status" value="1"/>
</dbReference>
<dbReference type="Proteomes" id="UP000232222">
    <property type="component" value="Chromosome"/>
</dbReference>
<dbReference type="InterPro" id="IPR002582">
    <property type="entry name" value="ACPS"/>
</dbReference>
<evidence type="ECO:0000256" key="1">
    <source>
        <dbReference type="HAMAP-Rule" id="MF_00101"/>
    </source>
</evidence>
<dbReference type="EC" id="2.7.8.7" evidence="1"/>
<dbReference type="GO" id="GO:0000287">
    <property type="term" value="F:magnesium ion binding"/>
    <property type="evidence" value="ECO:0007669"/>
    <property type="project" value="UniProtKB-UniRule"/>
</dbReference>
<keyword evidence="1" id="KW-0460">Magnesium</keyword>
<keyword evidence="1" id="KW-0276">Fatty acid metabolism</keyword>
<dbReference type="KEGG" id="efr:EFREU_v1c04640"/>
<dbReference type="Gene3D" id="3.90.470.20">
    <property type="entry name" value="4'-phosphopantetheinyl transferase domain"/>
    <property type="match status" value="1"/>
</dbReference>
<keyword evidence="1" id="KW-0443">Lipid metabolism</keyword>
<keyword evidence="1" id="KW-0808">Transferase</keyword>
<protein>
    <recommendedName>
        <fullName evidence="1">Holo-[acyl-carrier-protein] synthase</fullName>
        <shortName evidence="1">Holo-ACP synthase</shortName>
        <ecNumber evidence="1">2.7.8.7</ecNumber>
    </recommendedName>
    <alternativeName>
        <fullName evidence="1">4'-phosphopantetheinyl transferase AcpS</fullName>
    </alternativeName>
</protein>
<feature type="binding site" evidence="1">
    <location>
        <position position="55"/>
    </location>
    <ligand>
        <name>Mg(2+)</name>
        <dbReference type="ChEBI" id="CHEBI:18420"/>
    </ligand>
</feature>
<accession>A0A2K8NRN0</accession>
<name>A0A2K8NRN0_9MOLU</name>
<organism evidence="2 3">
    <name type="scientific">Entomoplasma freundtii</name>
    <dbReference type="NCBI Taxonomy" id="74700"/>
    <lineage>
        <taxon>Bacteria</taxon>
        <taxon>Bacillati</taxon>
        <taxon>Mycoplasmatota</taxon>
        <taxon>Mollicutes</taxon>
        <taxon>Entomoplasmatales</taxon>
        <taxon>Entomoplasmataceae</taxon>
        <taxon>Entomoplasma</taxon>
    </lineage>
</organism>
<comment type="function">
    <text evidence="1">Transfers the 4'-phosphopantetheine moiety from coenzyme A to a Ser of acyl-carrier-protein.</text>
</comment>
<keyword evidence="1" id="KW-0479">Metal-binding</keyword>
<proteinExistence type="inferred from homology"/>
<comment type="similarity">
    <text evidence="1">Belongs to the P-Pant transferase superfamily. AcpS family.</text>
</comment>
<dbReference type="InterPro" id="IPR037143">
    <property type="entry name" value="4-PPantetheinyl_Trfase_dom_sf"/>
</dbReference>
<comment type="catalytic activity">
    <reaction evidence="1">
        <text>apo-[ACP] + CoA = holo-[ACP] + adenosine 3',5'-bisphosphate + H(+)</text>
        <dbReference type="Rhea" id="RHEA:12068"/>
        <dbReference type="Rhea" id="RHEA-COMP:9685"/>
        <dbReference type="Rhea" id="RHEA-COMP:9690"/>
        <dbReference type="ChEBI" id="CHEBI:15378"/>
        <dbReference type="ChEBI" id="CHEBI:29999"/>
        <dbReference type="ChEBI" id="CHEBI:57287"/>
        <dbReference type="ChEBI" id="CHEBI:58343"/>
        <dbReference type="ChEBI" id="CHEBI:64479"/>
        <dbReference type="EC" id="2.7.8.7"/>
    </reaction>
</comment>
<keyword evidence="3" id="KW-1185">Reference proteome</keyword>
<evidence type="ECO:0000313" key="2">
    <source>
        <dbReference type="EMBL" id="ATZ16490.1"/>
    </source>
</evidence>
<dbReference type="GO" id="GO:0005737">
    <property type="term" value="C:cytoplasm"/>
    <property type="evidence" value="ECO:0007669"/>
    <property type="project" value="UniProtKB-SubCell"/>
</dbReference>
<dbReference type="Pfam" id="PF01648">
    <property type="entry name" value="ACPS"/>
    <property type="match status" value="1"/>
</dbReference>
<reference evidence="2 3" key="1">
    <citation type="submission" date="2017-11" db="EMBL/GenBank/DDBJ databases">
        <title>Genome sequence of Entomoplasma freundtii BARC 318 (ATCC 51999).</title>
        <authorList>
            <person name="Lo W.-S."/>
            <person name="Gasparich G.E."/>
            <person name="Kuo C.-H."/>
        </authorList>
    </citation>
    <scope>NUCLEOTIDE SEQUENCE [LARGE SCALE GENOMIC DNA]</scope>
    <source>
        <strain evidence="2 3">BARC 318</strain>
    </source>
</reference>
<dbReference type="AlphaFoldDB" id="A0A2K8NRN0"/>
<dbReference type="InterPro" id="IPR004568">
    <property type="entry name" value="Ppantetheine-prot_Trfase_dom"/>
</dbReference>
<dbReference type="EMBL" id="CP024962">
    <property type="protein sequence ID" value="ATZ16490.1"/>
    <property type="molecule type" value="Genomic_DNA"/>
</dbReference>
<evidence type="ECO:0000313" key="3">
    <source>
        <dbReference type="Proteomes" id="UP000232222"/>
    </source>
</evidence>
<dbReference type="GO" id="GO:0006633">
    <property type="term" value="P:fatty acid biosynthetic process"/>
    <property type="evidence" value="ECO:0007669"/>
    <property type="project" value="UniProtKB-UniRule"/>
</dbReference>
<keyword evidence="1" id="KW-0963">Cytoplasm</keyword>
<comment type="subcellular location">
    <subcellularLocation>
        <location evidence="1">Cytoplasm</location>
    </subcellularLocation>
</comment>
<dbReference type="InterPro" id="IPR008278">
    <property type="entry name" value="4-PPantetheinyl_Trfase_dom"/>
</dbReference>
<sequence>MNPRVGIDILEISRLDLKPVFLERILTLHELEEYQKFEDLGRKKEFCAGRWAAKEAIYKVLDEKERLPFSQLEIGYRNDRPIILTSPFESIAISISHEKHYSVAIALRWQ</sequence>
<dbReference type="GO" id="GO:0008897">
    <property type="term" value="F:holo-[acyl-carrier-protein] synthase activity"/>
    <property type="evidence" value="ECO:0007669"/>
    <property type="project" value="UniProtKB-UniRule"/>
</dbReference>
<comment type="cofactor">
    <cofactor evidence="1">
        <name>Mg(2+)</name>
        <dbReference type="ChEBI" id="CHEBI:18420"/>
    </cofactor>
</comment>
<feature type="binding site" evidence="1">
    <location>
        <position position="8"/>
    </location>
    <ligand>
        <name>Mg(2+)</name>
        <dbReference type="ChEBI" id="CHEBI:18420"/>
    </ligand>
</feature>
<dbReference type="SUPFAM" id="SSF56214">
    <property type="entry name" value="4'-phosphopantetheinyl transferase"/>
    <property type="match status" value="1"/>
</dbReference>
<dbReference type="HAMAP" id="MF_00101">
    <property type="entry name" value="AcpS"/>
    <property type="match status" value="1"/>
</dbReference>
<gene>
    <name evidence="1 2" type="primary">acpS</name>
    <name evidence="2" type="ORF">EFREU_v1c04640</name>
</gene>